<organism evidence="6 7">
    <name type="scientific">Cricetulus griseus</name>
    <name type="common">Chinese hamster</name>
    <name type="synonym">Cricetulus barabensis griseus</name>
    <dbReference type="NCBI Taxonomy" id="10029"/>
    <lineage>
        <taxon>Eukaryota</taxon>
        <taxon>Metazoa</taxon>
        <taxon>Chordata</taxon>
        <taxon>Craniata</taxon>
        <taxon>Vertebrata</taxon>
        <taxon>Euteleostomi</taxon>
        <taxon>Mammalia</taxon>
        <taxon>Eutheria</taxon>
        <taxon>Euarchontoglires</taxon>
        <taxon>Glires</taxon>
        <taxon>Rodentia</taxon>
        <taxon>Myomorpha</taxon>
        <taxon>Muroidea</taxon>
        <taxon>Cricetidae</taxon>
        <taxon>Cricetinae</taxon>
        <taxon>Cricetulus</taxon>
    </lineage>
</organism>
<feature type="region of interest" description="Disordered" evidence="4">
    <location>
        <begin position="1"/>
        <end position="46"/>
    </location>
</feature>
<dbReference type="PANTHER" id="PTHR46756">
    <property type="entry name" value="TRANSGELIN"/>
    <property type="match status" value="1"/>
</dbReference>
<feature type="compositionally biased region" description="Basic residues" evidence="4">
    <location>
        <begin position="14"/>
        <end position="28"/>
    </location>
</feature>
<dbReference type="GO" id="GO:0001578">
    <property type="term" value="P:microtubule bundle formation"/>
    <property type="evidence" value="ECO:0007669"/>
    <property type="project" value="TreeGrafter"/>
</dbReference>
<dbReference type="AlphaFoldDB" id="A0A9J7GNM4"/>
<dbReference type="Pfam" id="PF02187">
    <property type="entry name" value="GAS2"/>
    <property type="match status" value="1"/>
</dbReference>
<dbReference type="PANTHER" id="PTHR46756:SF14">
    <property type="entry name" value="GAS2-LIKE PROTEIN 2"/>
    <property type="match status" value="1"/>
</dbReference>
<evidence type="ECO:0000256" key="3">
    <source>
        <dbReference type="ARBA" id="ARBA00023212"/>
    </source>
</evidence>
<protein>
    <submittedName>
        <fullName evidence="7">Uncharacterized protein LOC100757436</fullName>
    </submittedName>
</protein>
<dbReference type="GO" id="GO:0008017">
    <property type="term" value="F:microtubule binding"/>
    <property type="evidence" value="ECO:0007669"/>
    <property type="project" value="InterPro"/>
</dbReference>
<reference evidence="6" key="2">
    <citation type="journal article" date="2020" name="Biotechnol. Bioeng.">
        <title>Chromosome-scale scaffolds for the Chinese hamster reference genome assembly to facilitate the study of the CHO epigenome.</title>
        <authorList>
            <person name="Hilliard W."/>
            <person name="MacDonald M."/>
            <person name="Lee K.H."/>
        </authorList>
    </citation>
    <scope>NUCLEOTIDE SEQUENCE [LARGE SCALE GENOMIC DNA]</scope>
    <source>
        <strain evidence="6">17A/GY</strain>
    </source>
</reference>
<feature type="domain" description="GAR" evidence="5">
    <location>
        <begin position="625"/>
        <end position="735"/>
    </location>
</feature>
<accession>A0A9J7GNM4</accession>
<evidence type="ECO:0000256" key="1">
    <source>
        <dbReference type="ARBA" id="ARBA00004245"/>
    </source>
</evidence>
<keyword evidence="2" id="KW-0963">Cytoplasm</keyword>
<evidence type="ECO:0000313" key="6">
    <source>
        <dbReference type="Proteomes" id="UP001108280"/>
    </source>
</evidence>
<dbReference type="GO" id="GO:0005884">
    <property type="term" value="C:actin filament"/>
    <property type="evidence" value="ECO:0007669"/>
    <property type="project" value="TreeGrafter"/>
</dbReference>
<dbReference type="Gene3D" id="3.30.920.20">
    <property type="entry name" value="Gas2-like domain"/>
    <property type="match status" value="1"/>
</dbReference>
<feature type="region of interest" description="Disordered" evidence="4">
    <location>
        <begin position="771"/>
        <end position="808"/>
    </location>
</feature>
<dbReference type="SUPFAM" id="SSF46966">
    <property type="entry name" value="Spectrin repeat"/>
    <property type="match status" value="2"/>
</dbReference>
<feature type="region of interest" description="Disordered" evidence="4">
    <location>
        <begin position="612"/>
        <end position="631"/>
    </location>
</feature>
<keyword evidence="6" id="KW-1185">Reference proteome</keyword>
<evidence type="ECO:0000256" key="4">
    <source>
        <dbReference type="SAM" id="MobiDB-lite"/>
    </source>
</evidence>
<dbReference type="GO" id="GO:0051015">
    <property type="term" value="F:actin filament binding"/>
    <property type="evidence" value="ECO:0007669"/>
    <property type="project" value="TreeGrafter"/>
</dbReference>
<proteinExistence type="predicted"/>
<evidence type="ECO:0000259" key="5">
    <source>
        <dbReference type="PROSITE" id="PS51460"/>
    </source>
</evidence>
<dbReference type="InterPro" id="IPR036534">
    <property type="entry name" value="GAR_dom_sf"/>
</dbReference>
<sequence length="808" mass="89900">MGNPVSRLGCLGQRRSRSHTSPRTHASPRTRGDLSPSAAPQSSLPPGIPWTWWGSHAVQVTEVTETVVTETVVTEAVEMGPCRQRRQPAQAPLATLDTLCSWLDGMEELQASQGPLAADATLAASQLREQELLLRLLRERAPHMEPRLQEAGSPAELCTQWHRLVQQAETRWRLLEQLVPAAQSFETACKALLVQLSPSEQLLAELQLGPKCPEESLQDFQEVCEGVVARAKDLERVLETGWRLAELLTNDQAQLVWLQLDHFQERVRLTELQVARAQQKLLSAQRTVSSKSSPPAGLEAQLELEGSAPAHPGLKDQKQLSVQLTQLAERLEHMAQWAETSSRAVAPTVTIWNQSPSSAVLQADTKPLEGHWLETQEQDTGLKAIWEPAVQILCGFMEQAAIEELRPEGDWNSALQEFLWGEQTLVVSWLRRRGDTACRSTHHLGQLMDLLGCQAVMSSPSCERIHTLEGMLLLVGHLADKLLLCSQRLAQAEPLGTKVVQAQSWVLEEPPGALSLKCWTQAPREVLALRSLDLGTPEDLGSRAKACLLGKISEEQSWRPWWADVIMQSWSYRKPEHSKRNQEKRDQCLQMEQGHQEQDTVDSFLAAKEQDRDGQGWPGYTWGKCGPDHKHPAVLEPELPNGQRQSHSMVRTRNIEGTSSPVARGRPKVQGALVSRCECGPVTVGRTEPQELPPTPTQKARHPCALQATRGTLMVRVGGGWAALDEFLVKNDPVRAKGRTSQKIHERFLCWTPSVPAPEVITLRLWTSVRMGSSRPLSQKTGLQIGKENRDPSSYKVKTPEQPTEEKP</sequence>
<dbReference type="OrthoDB" id="10016565at2759"/>
<evidence type="ECO:0000256" key="2">
    <source>
        <dbReference type="ARBA" id="ARBA00022490"/>
    </source>
</evidence>
<dbReference type="GO" id="GO:0008093">
    <property type="term" value="F:cytoskeletal anchor activity"/>
    <property type="evidence" value="ECO:0007669"/>
    <property type="project" value="TreeGrafter"/>
</dbReference>
<dbReference type="KEGG" id="cge:100757436"/>
<reference evidence="7" key="3">
    <citation type="submission" date="2025-08" db="UniProtKB">
        <authorList>
            <consortium name="RefSeq"/>
        </authorList>
    </citation>
    <scope>IDENTIFICATION</scope>
    <source>
        <strain evidence="7">17A/GY</strain>
        <tissue evidence="7">Liver</tissue>
    </source>
</reference>
<dbReference type="GO" id="GO:1904825">
    <property type="term" value="P:protein localization to microtubule plus-end"/>
    <property type="evidence" value="ECO:0007669"/>
    <property type="project" value="TreeGrafter"/>
</dbReference>
<feature type="compositionally biased region" description="Low complexity" evidence="4">
    <location>
        <begin position="34"/>
        <end position="45"/>
    </location>
</feature>
<dbReference type="InterPro" id="IPR003108">
    <property type="entry name" value="GAR_dom"/>
</dbReference>
<dbReference type="GO" id="GO:0035371">
    <property type="term" value="C:microtubule plus-end"/>
    <property type="evidence" value="ECO:0007669"/>
    <property type="project" value="TreeGrafter"/>
</dbReference>
<dbReference type="RefSeq" id="XP_035295065.1">
    <property type="nucleotide sequence ID" value="XM_035439174.1"/>
</dbReference>
<comment type="subcellular location">
    <subcellularLocation>
        <location evidence="1">Cytoplasm</location>
        <location evidence="1">Cytoskeleton</location>
    </subcellularLocation>
</comment>
<keyword evidence="3" id="KW-0206">Cytoskeleton</keyword>
<dbReference type="GO" id="GO:0001725">
    <property type="term" value="C:stress fiber"/>
    <property type="evidence" value="ECO:0007669"/>
    <property type="project" value="TreeGrafter"/>
</dbReference>
<dbReference type="SUPFAM" id="SSF143575">
    <property type="entry name" value="GAS2 domain-like"/>
    <property type="match status" value="1"/>
</dbReference>
<dbReference type="SMART" id="SM00243">
    <property type="entry name" value="GAS2"/>
    <property type="match status" value="1"/>
</dbReference>
<evidence type="ECO:0000313" key="7">
    <source>
        <dbReference type="RefSeq" id="XP_035295065.1"/>
    </source>
</evidence>
<dbReference type="Proteomes" id="UP001108280">
    <property type="component" value="Chromosome 2"/>
</dbReference>
<dbReference type="PROSITE" id="PS51460">
    <property type="entry name" value="GAR"/>
    <property type="match status" value="1"/>
</dbReference>
<name>A0A9J7GNM4_CRIGR</name>
<dbReference type="GO" id="GO:0051764">
    <property type="term" value="P:actin crosslink formation"/>
    <property type="evidence" value="ECO:0007669"/>
    <property type="project" value="TreeGrafter"/>
</dbReference>
<dbReference type="GeneID" id="100757436"/>
<dbReference type="Gene3D" id="1.20.58.60">
    <property type="match status" value="1"/>
</dbReference>
<dbReference type="GO" id="GO:0031110">
    <property type="term" value="P:regulation of microtubule polymerization or depolymerization"/>
    <property type="evidence" value="ECO:0007669"/>
    <property type="project" value="TreeGrafter"/>
</dbReference>
<reference evidence="6" key="1">
    <citation type="journal article" date="2018" name="Biotechnol. Bioeng.">
        <title>A reference genome of the Chinese hamster based on a hybrid assembly strategy.</title>
        <authorList>
            <person name="Rupp O."/>
            <person name="MacDonald M.L."/>
            <person name="Li S."/>
            <person name="Dhiman H."/>
            <person name="Polson S."/>
            <person name="Griep S."/>
            <person name="Heffner K."/>
            <person name="Hernandez I."/>
            <person name="Brinkrolf K."/>
            <person name="Jadhav V."/>
            <person name="Samoudi M."/>
            <person name="Hao H."/>
            <person name="Kingham B."/>
            <person name="Goesmann A."/>
            <person name="Betenbaugh M.J."/>
            <person name="Lewis N.E."/>
            <person name="Borth N."/>
            <person name="Lee K.H."/>
        </authorList>
    </citation>
    <scope>NUCLEOTIDE SEQUENCE [LARGE SCALE GENOMIC DNA]</scope>
    <source>
        <strain evidence="6">17A/GY</strain>
    </source>
</reference>
<dbReference type="GO" id="GO:0005737">
    <property type="term" value="C:cytoplasm"/>
    <property type="evidence" value="ECO:0007669"/>
    <property type="project" value="TreeGrafter"/>
</dbReference>
<gene>
    <name evidence="7" type="primary">LOC100757436</name>
</gene>